<keyword evidence="1" id="KW-0472">Membrane</keyword>
<keyword evidence="3" id="KW-1185">Reference proteome</keyword>
<keyword evidence="1" id="KW-1133">Transmembrane helix</keyword>
<reference evidence="2 3" key="1">
    <citation type="journal article" date="2014" name="Int. J. Syst. Evol. Microbiol.">
        <title>Arthrobacter pityocampae sp. nov., isolated from Thaumetopoea pityocampa (Lep., Thaumetopoeidae).</title>
        <authorList>
            <person name="Ince I.A."/>
            <person name="Demirbag Z."/>
            <person name="Kati H."/>
        </authorList>
    </citation>
    <scope>NUCLEOTIDE SEQUENCE [LARGE SCALE GENOMIC DNA]</scope>
    <source>
        <strain evidence="2 3">Tp2</strain>
    </source>
</reference>
<feature type="transmembrane region" description="Helical" evidence="1">
    <location>
        <begin position="119"/>
        <end position="138"/>
    </location>
</feature>
<feature type="transmembrane region" description="Helical" evidence="1">
    <location>
        <begin position="87"/>
        <end position="107"/>
    </location>
</feature>
<feature type="transmembrane region" description="Helical" evidence="1">
    <location>
        <begin position="55"/>
        <end position="75"/>
    </location>
</feature>
<evidence type="ECO:0000313" key="3">
    <source>
        <dbReference type="Proteomes" id="UP000239297"/>
    </source>
</evidence>
<name>A0A2S5IYF1_9MICC</name>
<accession>A0A2S5IYF1</accession>
<dbReference type="EMBL" id="PRKW01000003">
    <property type="protein sequence ID" value="PPB49598.1"/>
    <property type="molecule type" value="Genomic_DNA"/>
</dbReference>
<dbReference type="Proteomes" id="UP000239297">
    <property type="component" value="Unassembled WGS sequence"/>
</dbReference>
<dbReference type="AlphaFoldDB" id="A0A2S5IYF1"/>
<gene>
    <name evidence="2" type="ORF">C4K88_07900</name>
</gene>
<keyword evidence="1" id="KW-0812">Transmembrane</keyword>
<evidence type="ECO:0000256" key="1">
    <source>
        <dbReference type="SAM" id="Phobius"/>
    </source>
</evidence>
<organism evidence="2 3">
    <name type="scientific">Arthrobacter pityocampae</name>
    <dbReference type="NCBI Taxonomy" id="547334"/>
    <lineage>
        <taxon>Bacteria</taxon>
        <taxon>Bacillati</taxon>
        <taxon>Actinomycetota</taxon>
        <taxon>Actinomycetes</taxon>
        <taxon>Micrococcales</taxon>
        <taxon>Micrococcaceae</taxon>
        <taxon>Arthrobacter</taxon>
    </lineage>
</organism>
<sequence>MRYVGALWLIGAAVGAAALVFAYLDRDTHLAGLRDTAAGLDAAADAARLDQVAAIALWGTLALYAVVLVVEALLVRPLLRGAGAARWALLLMLALNTGAVVLVFVFLGDGSADFQPTVHLAGVQLAVAALAVLLGLLPPASRWFRDARPGR</sequence>
<protein>
    <submittedName>
        <fullName evidence="2">Uncharacterized protein</fullName>
    </submittedName>
</protein>
<comment type="caution">
    <text evidence="2">The sequence shown here is derived from an EMBL/GenBank/DDBJ whole genome shotgun (WGS) entry which is preliminary data.</text>
</comment>
<proteinExistence type="predicted"/>
<evidence type="ECO:0000313" key="2">
    <source>
        <dbReference type="EMBL" id="PPB49598.1"/>
    </source>
</evidence>